<evidence type="ECO:0000256" key="8">
    <source>
        <dbReference type="ARBA" id="ARBA00023136"/>
    </source>
</evidence>
<keyword evidence="3" id="KW-0813">Transport</keyword>
<evidence type="ECO:0000256" key="1">
    <source>
        <dbReference type="ARBA" id="ARBA00004211"/>
    </source>
</evidence>
<dbReference type="STRING" id="763665.A0A2G5BKR7"/>
<feature type="coiled-coil region" evidence="9">
    <location>
        <begin position="252"/>
        <end position="279"/>
    </location>
</feature>
<evidence type="ECO:0000256" key="7">
    <source>
        <dbReference type="ARBA" id="ARBA00023054"/>
    </source>
</evidence>
<evidence type="ECO:0000256" key="2">
    <source>
        <dbReference type="ARBA" id="ARBA00009063"/>
    </source>
</evidence>
<dbReference type="AlphaFoldDB" id="A0A2G5BKR7"/>
<keyword evidence="14" id="KW-1185">Reference proteome</keyword>
<proteinExistence type="inferred from homology"/>
<dbReference type="EMBL" id="KZ303486">
    <property type="protein sequence ID" value="PIA19614.1"/>
    <property type="molecule type" value="Genomic_DNA"/>
</dbReference>
<keyword evidence="7 9" id="KW-0175">Coiled coil</keyword>
<dbReference type="Proteomes" id="UP000242474">
    <property type="component" value="Unassembled WGS sequence"/>
</dbReference>
<dbReference type="GO" id="GO:0015031">
    <property type="term" value="P:protein transport"/>
    <property type="evidence" value="ECO:0007669"/>
    <property type="project" value="UniProtKB-KW"/>
</dbReference>
<keyword evidence="4 11" id="KW-0812">Transmembrane</keyword>
<dbReference type="PANTHER" id="PTHR15959:SF0">
    <property type="entry name" value="SYNTAXIN-18"/>
    <property type="match status" value="1"/>
</dbReference>
<sequence length="361" mass="41550">MDLTNSFRKLVQQASNKQHTQLTKSEKISKERLDIFPPKRIDFTHPVKNAFLNEAYIIAKHLHSLQQRIIDIRPAYLSLPQSARHKRSGQSGVGERFRTKLSDPERDELDRSIKAAVREVLAKIHSLSELGEYLLESVESNEGAKELFHRLVGALDPRKAASKGGDGGTVQLTTKLSKRDAVAALQSSVVWWLNARLRSTNQIHAEMQEQYLRQKLERQRNLLLQQKQVRNNVTQFSDLESKQRSEEDEVLQSLSEQQLQQLRSENETMVEEFESALDRIRDTQRSVVEISALQSQLATELNSQMQQTERLYNEAVGAVDAVDKGNEYLISARKHQSSTRKWVLFIFIMLSLVLLFLDWFD</sequence>
<evidence type="ECO:0000256" key="4">
    <source>
        <dbReference type="ARBA" id="ARBA00022692"/>
    </source>
</evidence>
<feature type="domain" description="SNARE-complex protein Syntaxin-18 N-terminal" evidence="12">
    <location>
        <begin position="1"/>
        <end position="83"/>
    </location>
</feature>
<evidence type="ECO:0000256" key="10">
    <source>
        <dbReference type="SAM" id="MobiDB-lite"/>
    </source>
</evidence>
<evidence type="ECO:0000256" key="6">
    <source>
        <dbReference type="ARBA" id="ARBA00022989"/>
    </source>
</evidence>
<dbReference type="GO" id="GO:0006890">
    <property type="term" value="P:retrograde vesicle-mediated transport, Golgi to endoplasmic reticulum"/>
    <property type="evidence" value="ECO:0007669"/>
    <property type="project" value="TreeGrafter"/>
</dbReference>
<dbReference type="GO" id="GO:0005783">
    <property type="term" value="C:endoplasmic reticulum"/>
    <property type="evidence" value="ECO:0007669"/>
    <property type="project" value="TreeGrafter"/>
</dbReference>
<keyword evidence="8 11" id="KW-0472">Membrane</keyword>
<dbReference type="Pfam" id="PF10496">
    <property type="entry name" value="Syntaxin-18_N"/>
    <property type="match status" value="1"/>
</dbReference>
<protein>
    <recommendedName>
        <fullName evidence="12">SNARE-complex protein Syntaxin-18 N-terminal domain-containing protein</fullName>
    </recommendedName>
</protein>
<accession>A0A2G5BKR7</accession>
<dbReference type="GO" id="GO:0031201">
    <property type="term" value="C:SNARE complex"/>
    <property type="evidence" value="ECO:0007669"/>
    <property type="project" value="TreeGrafter"/>
</dbReference>
<keyword evidence="6 11" id="KW-1133">Transmembrane helix</keyword>
<comment type="similarity">
    <text evidence="2">Belongs to the syntaxin family.</text>
</comment>
<dbReference type="OrthoDB" id="342981at2759"/>
<feature type="transmembrane region" description="Helical" evidence="11">
    <location>
        <begin position="342"/>
        <end position="360"/>
    </location>
</feature>
<evidence type="ECO:0000256" key="11">
    <source>
        <dbReference type="SAM" id="Phobius"/>
    </source>
</evidence>
<evidence type="ECO:0000259" key="12">
    <source>
        <dbReference type="Pfam" id="PF10496"/>
    </source>
</evidence>
<evidence type="ECO:0000256" key="3">
    <source>
        <dbReference type="ARBA" id="ARBA00022448"/>
    </source>
</evidence>
<dbReference type="Gene3D" id="1.20.5.110">
    <property type="match status" value="1"/>
</dbReference>
<evidence type="ECO:0000313" key="14">
    <source>
        <dbReference type="Proteomes" id="UP000242474"/>
    </source>
</evidence>
<dbReference type="PANTHER" id="PTHR15959">
    <property type="entry name" value="SYNTAXIN-18"/>
    <property type="match status" value="1"/>
</dbReference>
<feature type="region of interest" description="Disordered" evidence="10">
    <location>
        <begin position="82"/>
        <end position="101"/>
    </location>
</feature>
<evidence type="ECO:0000313" key="13">
    <source>
        <dbReference type="EMBL" id="PIA19614.1"/>
    </source>
</evidence>
<keyword evidence="5" id="KW-0653">Protein transport</keyword>
<evidence type="ECO:0000256" key="5">
    <source>
        <dbReference type="ARBA" id="ARBA00022927"/>
    </source>
</evidence>
<gene>
    <name evidence="13" type="ORF">COEREDRAFT_100164</name>
</gene>
<reference evidence="13 14" key="1">
    <citation type="journal article" date="2015" name="Genome Biol. Evol.">
        <title>Phylogenomic analyses indicate that early fungi evolved digesting cell walls of algal ancestors of land plants.</title>
        <authorList>
            <person name="Chang Y."/>
            <person name="Wang S."/>
            <person name="Sekimoto S."/>
            <person name="Aerts A.L."/>
            <person name="Choi C."/>
            <person name="Clum A."/>
            <person name="LaButti K.M."/>
            <person name="Lindquist E.A."/>
            <person name="Yee Ngan C."/>
            <person name="Ohm R.A."/>
            <person name="Salamov A.A."/>
            <person name="Grigoriev I.V."/>
            <person name="Spatafora J.W."/>
            <person name="Berbee M.L."/>
        </authorList>
    </citation>
    <scope>NUCLEOTIDE SEQUENCE [LARGE SCALE GENOMIC DNA]</scope>
    <source>
        <strain evidence="13 14">NRRL 1564</strain>
    </source>
</reference>
<feature type="non-terminal residue" evidence="13">
    <location>
        <position position="1"/>
    </location>
</feature>
<name>A0A2G5BKR7_COERN</name>
<dbReference type="InterPro" id="IPR019529">
    <property type="entry name" value="Syntaxin-18_N"/>
</dbReference>
<organism evidence="13 14">
    <name type="scientific">Coemansia reversa (strain ATCC 12441 / NRRL 1564)</name>
    <dbReference type="NCBI Taxonomy" id="763665"/>
    <lineage>
        <taxon>Eukaryota</taxon>
        <taxon>Fungi</taxon>
        <taxon>Fungi incertae sedis</taxon>
        <taxon>Zoopagomycota</taxon>
        <taxon>Kickxellomycotina</taxon>
        <taxon>Kickxellomycetes</taxon>
        <taxon>Kickxellales</taxon>
        <taxon>Kickxellaceae</taxon>
        <taxon>Coemansia</taxon>
    </lineage>
</organism>
<evidence type="ECO:0000256" key="9">
    <source>
        <dbReference type="SAM" id="Coils"/>
    </source>
</evidence>
<comment type="subcellular location">
    <subcellularLocation>
        <location evidence="1">Membrane</location>
        <topology evidence="1">Single-pass type IV membrane protein</topology>
    </subcellularLocation>
</comment>